<evidence type="ECO:0000259" key="5">
    <source>
        <dbReference type="PROSITE" id="PS50931"/>
    </source>
</evidence>
<dbReference type="InterPro" id="IPR000847">
    <property type="entry name" value="LysR_HTH_N"/>
</dbReference>
<dbReference type="CDD" id="cd05466">
    <property type="entry name" value="PBP2_LTTR_substrate"/>
    <property type="match status" value="1"/>
</dbReference>
<keyword evidence="3" id="KW-0238">DNA-binding</keyword>
<dbReference type="Pfam" id="PF00126">
    <property type="entry name" value="HTH_1"/>
    <property type="match status" value="1"/>
</dbReference>
<sequence>MQITGSDIHLLTVFDAVVRNGGFSAAQVELGLSQPTISNHITALEQRLGVTLCQRGRRGFLVTEKGLMVHEIAKTLIETLGTHSGHLAALKGNLVGRLKIAVLDCVATDPNFRLPQAIARFSEAAPAVRIELGIARPQDIVGAVLDGTVHVGIGSFDNVLSGLRVTDLYHEDHALYCGAAHPFFGRSETALSEAEITAAPWVHRGYWSRQRRKAVNPTDLDRFADEIEAQLILILSGAYIGLLPLHMAEGHVAAGRLRRLAYSGEDYTCPMQMLTRAGQMPQVNALFTQILAECYG</sequence>
<comment type="similarity">
    <text evidence="1">Belongs to the LysR transcriptional regulatory family.</text>
</comment>
<organism evidence="6 7">
    <name type="scientific">Roseovarius nanhaiticus</name>
    <dbReference type="NCBI Taxonomy" id="573024"/>
    <lineage>
        <taxon>Bacteria</taxon>
        <taxon>Pseudomonadati</taxon>
        <taxon>Pseudomonadota</taxon>
        <taxon>Alphaproteobacteria</taxon>
        <taxon>Rhodobacterales</taxon>
        <taxon>Roseobacteraceae</taxon>
        <taxon>Roseovarius</taxon>
    </lineage>
</organism>
<dbReference type="Proteomes" id="UP000186019">
    <property type="component" value="Unassembled WGS sequence"/>
</dbReference>
<dbReference type="STRING" id="573024.SAMN05216208_1302"/>
<keyword evidence="4" id="KW-0804">Transcription</keyword>
<dbReference type="InterPro" id="IPR005119">
    <property type="entry name" value="LysR_subst-bd"/>
</dbReference>
<dbReference type="InterPro" id="IPR036388">
    <property type="entry name" value="WH-like_DNA-bd_sf"/>
</dbReference>
<dbReference type="PANTHER" id="PTHR30126:SF98">
    <property type="entry name" value="HTH-TYPE TRANSCRIPTIONAL ACTIVATOR BAUR"/>
    <property type="match status" value="1"/>
</dbReference>
<dbReference type="SUPFAM" id="SSF53850">
    <property type="entry name" value="Periplasmic binding protein-like II"/>
    <property type="match status" value="1"/>
</dbReference>
<dbReference type="InterPro" id="IPR036390">
    <property type="entry name" value="WH_DNA-bd_sf"/>
</dbReference>
<gene>
    <name evidence="6" type="ORF">SAMN05421666_0833</name>
</gene>
<keyword evidence="2" id="KW-0805">Transcription regulation</keyword>
<dbReference type="AlphaFoldDB" id="A0A1N7F8D1"/>
<evidence type="ECO:0000256" key="2">
    <source>
        <dbReference type="ARBA" id="ARBA00023015"/>
    </source>
</evidence>
<proteinExistence type="inferred from homology"/>
<dbReference type="EMBL" id="FTNV01000001">
    <property type="protein sequence ID" value="SIR96512.1"/>
    <property type="molecule type" value="Genomic_DNA"/>
</dbReference>
<dbReference type="PRINTS" id="PR00039">
    <property type="entry name" value="HTHLYSR"/>
</dbReference>
<evidence type="ECO:0000256" key="4">
    <source>
        <dbReference type="ARBA" id="ARBA00023163"/>
    </source>
</evidence>
<keyword evidence="7" id="KW-1185">Reference proteome</keyword>
<evidence type="ECO:0000313" key="6">
    <source>
        <dbReference type="EMBL" id="SIR96512.1"/>
    </source>
</evidence>
<dbReference type="PROSITE" id="PS50931">
    <property type="entry name" value="HTH_LYSR"/>
    <property type="match status" value="1"/>
</dbReference>
<dbReference type="GO" id="GO:0000976">
    <property type="term" value="F:transcription cis-regulatory region binding"/>
    <property type="evidence" value="ECO:0007669"/>
    <property type="project" value="TreeGrafter"/>
</dbReference>
<dbReference type="GO" id="GO:0003700">
    <property type="term" value="F:DNA-binding transcription factor activity"/>
    <property type="evidence" value="ECO:0007669"/>
    <property type="project" value="InterPro"/>
</dbReference>
<dbReference type="Pfam" id="PF03466">
    <property type="entry name" value="LysR_substrate"/>
    <property type="match status" value="1"/>
</dbReference>
<protein>
    <submittedName>
        <fullName evidence="6">Transcriptional regulator</fullName>
    </submittedName>
</protein>
<dbReference type="RefSeq" id="WP_076531192.1">
    <property type="nucleotide sequence ID" value="NZ_FOAC01000001.1"/>
</dbReference>
<dbReference type="PANTHER" id="PTHR30126">
    <property type="entry name" value="HTH-TYPE TRANSCRIPTIONAL REGULATOR"/>
    <property type="match status" value="1"/>
</dbReference>
<dbReference type="OrthoDB" id="7506954at2"/>
<reference evidence="6 7" key="1">
    <citation type="submission" date="2017-01" db="EMBL/GenBank/DDBJ databases">
        <authorList>
            <person name="Mah S.A."/>
            <person name="Swanson W.J."/>
            <person name="Moy G.W."/>
            <person name="Vacquier V.D."/>
        </authorList>
    </citation>
    <scope>NUCLEOTIDE SEQUENCE [LARGE SCALE GENOMIC DNA]</scope>
    <source>
        <strain evidence="6 7">DSM 29590</strain>
    </source>
</reference>
<dbReference type="Gene3D" id="1.10.10.10">
    <property type="entry name" value="Winged helix-like DNA-binding domain superfamily/Winged helix DNA-binding domain"/>
    <property type="match status" value="1"/>
</dbReference>
<evidence type="ECO:0000313" key="7">
    <source>
        <dbReference type="Proteomes" id="UP000186019"/>
    </source>
</evidence>
<accession>A0A1N7F8D1</accession>
<evidence type="ECO:0000256" key="1">
    <source>
        <dbReference type="ARBA" id="ARBA00009437"/>
    </source>
</evidence>
<dbReference type="Gene3D" id="3.40.190.10">
    <property type="entry name" value="Periplasmic binding protein-like II"/>
    <property type="match status" value="2"/>
</dbReference>
<feature type="domain" description="HTH lysR-type" evidence="5">
    <location>
        <begin position="7"/>
        <end position="63"/>
    </location>
</feature>
<evidence type="ECO:0000256" key="3">
    <source>
        <dbReference type="ARBA" id="ARBA00023125"/>
    </source>
</evidence>
<name>A0A1N7F8D1_9RHOB</name>
<dbReference type="SUPFAM" id="SSF46785">
    <property type="entry name" value="Winged helix' DNA-binding domain"/>
    <property type="match status" value="1"/>
</dbReference>